<accession>A0A1S8T404</accession>
<keyword evidence="2" id="KW-1185">Reference proteome</keyword>
<dbReference type="STRING" id="29367.CLPUN_46990"/>
<reference evidence="1 2" key="1">
    <citation type="submission" date="2016-05" db="EMBL/GenBank/DDBJ databases">
        <title>Microbial solvent formation.</title>
        <authorList>
            <person name="Poehlein A."/>
            <person name="Montoya Solano J.D."/>
            <person name="Flitsch S."/>
            <person name="Krabben P."/>
            <person name="Duerre P."/>
            <person name="Daniel R."/>
        </authorList>
    </citation>
    <scope>NUCLEOTIDE SEQUENCE [LARGE SCALE GENOMIC DNA]</scope>
    <source>
        <strain evidence="1 2">DSM 2619</strain>
    </source>
</reference>
<organism evidence="1 2">
    <name type="scientific">Clostridium puniceum</name>
    <dbReference type="NCBI Taxonomy" id="29367"/>
    <lineage>
        <taxon>Bacteria</taxon>
        <taxon>Bacillati</taxon>
        <taxon>Bacillota</taxon>
        <taxon>Clostridia</taxon>
        <taxon>Eubacteriales</taxon>
        <taxon>Clostridiaceae</taxon>
        <taxon>Clostridium</taxon>
    </lineage>
</organism>
<evidence type="ECO:0000313" key="1">
    <source>
        <dbReference type="EMBL" id="OOM72506.1"/>
    </source>
</evidence>
<sequence>MKTILFITDLYYKAKGRLYYEEDLFLTSKLREDFKLAICHPEDIEDFEKDFDLIVFRNAGPVANFKCKYEEFRKRIVSNNLKTYNSFNGKADMNGKEYLIDFTNKEFPVIPTIDTLNSFEKLPDVTTYVIKPKDGADSIGMKFLSKDQVFEQVNSTNKDTLIQPSINFEYEVSFYFIDKQFQYALYAPDKTKRWELKEYIPTEKDLEFAQRFIEWNNLNWGIQRVDACRSENGELLLVELEDLNPYLSLLELNSETCNNFIEALKKSLHKALES</sequence>
<gene>
    <name evidence="1" type="ORF">CLPUN_46990</name>
</gene>
<dbReference type="SUPFAM" id="SSF56059">
    <property type="entry name" value="Glutathione synthetase ATP-binding domain-like"/>
    <property type="match status" value="1"/>
</dbReference>
<evidence type="ECO:0008006" key="3">
    <source>
        <dbReference type="Google" id="ProtNLM"/>
    </source>
</evidence>
<dbReference type="RefSeq" id="WP_077849611.1">
    <property type="nucleotide sequence ID" value="NZ_LZZM01000222.1"/>
</dbReference>
<dbReference type="OrthoDB" id="4446378at2"/>
<dbReference type="AlphaFoldDB" id="A0A1S8T404"/>
<dbReference type="EMBL" id="LZZM01000222">
    <property type="protein sequence ID" value="OOM72506.1"/>
    <property type="molecule type" value="Genomic_DNA"/>
</dbReference>
<evidence type="ECO:0000313" key="2">
    <source>
        <dbReference type="Proteomes" id="UP000190890"/>
    </source>
</evidence>
<protein>
    <recommendedName>
        <fullName evidence="3">ATP-grasp domain-containing protein</fullName>
    </recommendedName>
</protein>
<dbReference type="Proteomes" id="UP000190890">
    <property type="component" value="Unassembled WGS sequence"/>
</dbReference>
<comment type="caution">
    <text evidence="1">The sequence shown here is derived from an EMBL/GenBank/DDBJ whole genome shotgun (WGS) entry which is preliminary data.</text>
</comment>
<name>A0A1S8T404_9CLOT</name>
<proteinExistence type="predicted"/>